<organism evidence="1">
    <name type="scientific">uncultured Chloroflexia bacterium</name>
    <dbReference type="NCBI Taxonomy" id="1672391"/>
    <lineage>
        <taxon>Bacteria</taxon>
        <taxon>Bacillati</taxon>
        <taxon>Chloroflexota</taxon>
        <taxon>Chloroflexia</taxon>
        <taxon>environmental samples</taxon>
    </lineage>
</organism>
<feature type="non-terminal residue" evidence="1">
    <location>
        <position position="1"/>
    </location>
</feature>
<reference evidence="1" key="1">
    <citation type="submission" date="2020-02" db="EMBL/GenBank/DDBJ databases">
        <authorList>
            <person name="Meier V. D."/>
        </authorList>
    </citation>
    <scope>NUCLEOTIDE SEQUENCE</scope>
    <source>
        <strain evidence="1">AVDCRST_MAG93</strain>
    </source>
</reference>
<gene>
    <name evidence="1" type="ORF">AVDCRST_MAG93-7569</name>
</gene>
<sequence length="75" mass="8437">WHRSPLHTSPPWHIICLRPALEVVGPDREECRGVKSTKLEHCCGIDSVFGTSSLSSIWSVYATLCAFHCPPYTRI</sequence>
<protein>
    <submittedName>
        <fullName evidence="1">Uncharacterized protein</fullName>
    </submittedName>
</protein>
<proteinExistence type="predicted"/>
<evidence type="ECO:0000313" key="1">
    <source>
        <dbReference type="EMBL" id="CAA9359459.1"/>
    </source>
</evidence>
<dbReference type="AlphaFoldDB" id="A0A6J4MIW8"/>
<dbReference type="EMBL" id="CADCTR010002549">
    <property type="protein sequence ID" value="CAA9359459.1"/>
    <property type="molecule type" value="Genomic_DNA"/>
</dbReference>
<accession>A0A6J4MIW8</accession>
<name>A0A6J4MIW8_9CHLR</name>
<feature type="non-terminal residue" evidence="1">
    <location>
        <position position="75"/>
    </location>
</feature>